<evidence type="ECO:0000256" key="8">
    <source>
        <dbReference type="SAM" id="MobiDB-lite"/>
    </source>
</evidence>
<evidence type="ECO:0000256" key="4">
    <source>
        <dbReference type="ARBA" id="ARBA00022692"/>
    </source>
</evidence>
<evidence type="ECO:0000256" key="5">
    <source>
        <dbReference type="ARBA" id="ARBA00022989"/>
    </source>
</evidence>
<comment type="subcellular location">
    <subcellularLocation>
        <location evidence="1">Cell membrane</location>
        <topology evidence="1">Multi-pass membrane protein</topology>
    </subcellularLocation>
</comment>
<feature type="transmembrane region" description="Helical" evidence="9">
    <location>
        <begin position="275"/>
        <end position="291"/>
    </location>
</feature>
<feature type="compositionally biased region" description="Low complexity" evidence="8">
    <location>
        <begin position="422"/>
        <end position="435"/>
    </location>
</feature>
<dbReference type="Pfam" id="PF25539">
    <property type="entry name" value="Bestrophin_2"/>
    <property type="match status" value="1"/>
</dbReference>
<evidence type="ECO:0008006" key="12">
    <source>
        <dbReference type="Google" id="ProtNLM"/>
    </source>
</evidence>
<dbReference type="PANTHER" id="PTHR33281">
    <property type="entry name" value="UPF0187 PROTEIN YNEE"/>
    <property type="match status" value="1"/>
</dbReference>
<evidence type="ECO:0000256" key="9">
    <source>
        <dbReference type="SAM" id="Phobius"/>
    </source>
</evidence>
<feature type="region of interest" description="Disordered" evidence="8">
    <location>
        <begin position="422"/>
        <end position="441"/>
    </location>
</feature>
<keyword evidence="4 9" id="KW-0812">Transmembrane</keyword>
<feature type="transmembrane region" description="Helical" evidence="9">
    <location>
        <begin position="29"/>
        <end position="46"/>
    </location>
</feature>
<evidence type="ECO:0000256" key="1">
    <source>
        <dbReference type="ARBA" id="ARBA00004651"/>
    </source>
</evidence>
<dbReference type="KEGG" id="spar:SPRG_08602"/>
<keyword evidence="5 9" id="KW-1133">Transmembrane helix</keyword>
<feature type="transmembrane region" description="Helical" evidence="9">
    <location>
        <begin position="250"/>
        <end position="269"/>
    </location>
</feature>
<proteinExistence type="predicted"/>
<dbReference type="Proteomes" id="UP000030745">
    <property type="component" value="Unassembled WGS sequence"/>
</dbReference>
<evidence type="ECO:0000256" key="6">
    <source>
        <dbReference type="ARBA" id="ARBA00023065"/>
    </source>
</evidence>
<dbReference type="RefSeq" id="XP_012203236.1">
    <property type="nucleotide sequence ID" value="XM_012347846.1"/>
</dbReference>
<evidence type="ECO:0000256" key="7">
    <source>
        <dbReference type="ARBA" id="ARBA00023136"/>
    </source>
</evidence>
<dbReference type="OrthoDB" id="1368at2759"/>
<reference evidence="10 11" key="1">
    <citation type="journal article" date="2013" name="PLoS Genet.">
        <title>Distinctive expansion of potential virulence genes in the genome of the oomycete fish pathogen Saprolegnia parasitica.</title>
        <authorList>
            <person name="Jiang R.H."/>
            <person name="de Bruijn I."/>
            <person name="Haas B.J."/>
            <person name="Belmonte R."/>
            <person name="Lobach L."/>
            <person name="Christie J."/>
            <person name="van den Ackerveken G."/>
            <person name="Bottin A."/>
            <person name="Bulone V."/>
            <person name="Diaz-Moreno S.M."/>
            <person name="Dumas B."/>
            <person name="Fan L."/>
            <person name="Gaulin E."/>
            <person name="Govers F."/>
            <person name="Grenville-Briggs L.J."/>
            <person name="Horner N.R."/>
            <person name="Levin J.Z."/>
            <person name="Mammella M."/>
            <person name="Meijer H.J."/>
            <person name="Morris P."/>
            <person name="Nusbaum C."/>
            <person name="Oome S."/>
            <person name="Phillips A.J."/>
            <person name="van Rooyen D."/>
            <person name="Rzeszutek E."/>
            <person name="Saraiva M."/>
            <person name="Secombes C.J."/>
            <person name="Seidl M.F."/>
            <person name="Snel B."/>
            <person name="Stassen J.H."/>
            <person name="Sykes S."/>
            <person name="Tripathy S."/>
            <person name="van den Berg H."/>
            <person name="Vega-Arreguin J.C."/>
            <person name="Wawra S."/>
            <person name="Young S.K."/>
            <person name="Zeng Q."/>
            <person name="Dieguez-Uribeondo J."/>
            <person name="Russ C."/>
            <person name="Tyler B.M."/>
            <person name="van West P."/>
        </authorList>
    </citation>
    <scope>NUCLEOTIDE SEQUENCE [LARGE SCALE GENOMIC DNA]</scope>
    <source>
        <strain evidence="10 11">CBS 223.65</strain>
    </source>
</reference>
<dbReference type="EMBL" id="KK583227">
    <property type="protein sequence ID" value="KDO25948.1"/>
    <property type="molecule type" value="Genomic_DNA"/>
</dbReference>
<keyword evidence="6" id="KW-0406">Ion transport</keyword>
<dbReference type="PANTHER" id="PTHR33281:SF19">
    <property type="entry name" value="VOLTAGE-DEPENDENT ANION CHANNEL-FORMING PROTEIN YNEE"/>
    <property type="match status" value="1"/>
</dbReference>
<feature type="transmembrane region" description="Helical" evidence="9">
    <location>
        <begin position="58"/>
        <end position="76"/>
    </location>
</feature>
<accession>A0A067C5Z4</accession>
<keyword evidence="3" id="KW-1003">Cell membrane</keyword>
<dbReference type="InterPro" id="IPR044669">
    <property type="entry name" value="YneE/VCCN1/2-like"/>
</dbReference>
<keyword evidence="7 9" id="KW-0472">Membrane</keyword>
<evidence type="ECO:0000256" key="3">
    <source>
        <dbReference type="ARBA" id="ARBA00022475"/>
    </source>
</evidence>
<name>A0A067C5Z4_SAPPC</name>
<dbReference type="AlphaFoldDB" id="A0A067C5Z4"/>
<sequence length="441" mass="49399">MIYYNQDDFFRLLARLQGSAFKGHGPTRAVVMALVATVITTGNYLYDILTTQTKTSLAFIDTLTVFNVFIGLMISFRLNSAFNQWRAGVIAIASVAEAARGIVASTASMLDFCVAGEDKLHFMSEMRRLVCLYVSILVQDARGLVQNDIQPFIACNLLRDSEADEMRRCGVITRQKDDATTCFTTVAQANPHKLRATIVEVWIRRVIQAGGRRGWFAPPQAASLNGNVSTLVSLYTTVYNIANIPIPFNYAHFLTLMMVLYLMLYTFVIVQSSGWYTPLWVFLWGFVLFSCDDLAREIECPFGVDQNDIDLEVRIARMEEELDVILRSLHFHEAYVRPQHLSSLRDDITEISSTQSISVCVDSKYSSHRDSIHSIPEDKIPSPEIPMSAAPMLRMMLLESSSMPDDVVAPEVVTEETIPISQTSSSMNYGSSSKSGNPMWL</sequence>
<evidence type="ECO:0000313" key="11">
    <source>
        <dbReference type="Proteomes" id="UP000030745"/>
    </source>
</evidence>
<organism evidence="10 11">
    <name type="scientific">Saprolegnia parasitica (strain CBS 223.65)</name>
    <dbReference type="NCBI Taxonomy" id="695850"/>
    <lineage>
        <taxon>Eukaryota</taxon>
        <taxon>Sar</taxon>
        <taxon>Stramenopiles</taxon>
        <taxon>Oomycota</taxon>
        <taxon>Saprolegniomycetes</taxon>
        <taxon>Saprolegniales</taxon>
        <taxon>Saprolegniaceae</taxon>
        <taxon>Saprolegnia</taxon>
    </lineage>
</organism>
<dbReference type="OMA" id="SPSNMAM"/>
<keyword evidence="2" id="KW-0813">Transport</keyword>
<dbReference type="STRING" id="695850.A0A067C5Z4"/>
<evidence type="ECO:0000256" key="2">
    <source>
        <dbReference type="ARBA" id="ARBA00022448"/>
    </source>
</evidence>
<keyword evidence="11" id="KW-1185">Reference proteome</keyword>
<dbReference type="GO" id="GO:0005886">
    <property type="term" value="C:plasma membrane"/>
    <property type="evidence" value="ECO:0007669"/>
    <property type="project" value="UniProtKB-SubCell"/>
</dbReference>
<gene>
    <name evidence="10" type="ORF">SPRG_08602</name>
</gene>
<evidence type="ECO:0000313" key="10">
    <source>
        <dbReference type="EMBL" id="KDO25948.1"/>
    </source>
</evidence>
<protein>
    <recommendedName>
        <fullName evidence="12">Bestrophin homolog</fullName>
    </recommendedName>
</protein>
<dbReference type="GO" id="GO:0005254">
    <property type="term" value="F:chloride channel activity"/>
    <property type="evidence" value="ECO:0007669"/>
    <property type="project" value="InterPro"/>
</dbReference>
<dbReference type="VEuPathDB" id="FungiDB:SPRG_08602"/>
<dbReference type="GeneID" id="24130816"/>